<name>A0A6I4UC31_9SPHN</name>
<dbReference type="PRINTS" id="PR00420">
    <property type="entry name" value="RNGMNOXGNASE"/>
</dbReference>
<dbReference type="PANTHER" id="PTHR46865">
    <property type="entry name" value="OXIDOREDUCTASE-RELATED"/>
    <property type="match status" value="1"/>
</dbReference>
<reference evidence="3 4" key="1">
    <citation type="submission" date="2019-12" db="EMBL/GenBank/DDBJ databases">
        <title>Genomic-based taxomic classification of the family Erythrobacteraceae.</title>
        <authorList>
            <person name="Xu L."/>
        </authorList>
    </citation>
    <scope>NUCLEOTIDE SEQUENCE [LARGE SCALE GENOMIC DNA]</scope>
    <source>
        <strain evidence="3 4">CGMCC 1.8703</strain>
    </source>
</reference>
<dbReference type="Proteomes" id="UP000439914">
    <property type="component" value="Unassembled WGS sequence"/>
</dbReference>
<sequence>MTQRALIVGLGIAGMASAIALKKAGWEPVIVERAPERRTGGYFIGLQDAGKDAAERLGVLPGFHIRTPEASQNWHMTKDGGRVRVAGFADQPTRPATLLRGDIEEGLWNGVDGQVEIRFGTSPVAIVERGDVIDVTLETKDGSSTIERFDLVIGADGLRSTVRKLVFGPHEKFMHSLDAVICAYQVEEQMETFRQRDGVILNQDKRSLWVFPLQDHTPTAFFAYRTKDVDAQFERPAVETLRDVFADVEPHSIVEKALEDLSNAPDYLFDSVHTVEMDRWHKGRVVLVGDSAWCLTLFSGMGATAGLMGGQQLGEALAAQNGNVPAALKSWEGACAPTLKNSARPCGSNRRCSCHRTGFSSSCADWSCASAGVISRSFQQCISRR</sequence>
<dbReference type="EMBL" id="WTYG01000004">
    <property type="protein sequence ID" value="MXP36490.1"/>
    <property type="molecule type" value="Genomic_DNA"/>
</dbReference>
<dbReference type="InterPro" id="IPR051704">
    <property type="entry name" value="FAD_aromatic-hydroxylase"/>
</dbReference>
<dbReference type="GO" id="GO:0071949">
    <property type="term" value="F:FAD binding"/>
    <property type="evidence" value="ECO:0007669"/>
    <property type="project" value="InterPro"/>
</dbReference>
<organism evidence="3 4">
    <name type="scientific">Qipengyuania citrea</name>
    <dbReference type="NCBI Taxonomy" id="225971"/>
    <lineage>
        <taxon>Bacteria</taxon>
        <taxon>Pseudomonadati</taxon>
        <taxon>Pseudomonadota</taxon>
        <taxon>Alphaproteobacteria</taxon>
        <taxon>Sphingomonadales</taxon>
        <taxon>Erythrobacteraceae</taxon>
        <taxon>Qipengyuania</taxon>
    </lineage>
</organism>
<dbReference type="EMBL" id="JAUSWK010000003">
    <property type="protein sequence ID" value="MDQ0567180.1"/>
    <property type="molecule type" value="Genomic_DNA"/>
</dbReference>
<dbReference type="Gene3D" id="3.30.9.10">
    <property type="entry name" value="D-Amino Acid Oxidase, subunit A, domain 2"/>
    <property type="match status" value="1"/>
</dbReference>
<dbReference type="GeneID" id="93687548"/>
<accession>A0A6I4UC31</accession>
<comment type="caution">
    <text evidence="3">The sequence shown here is derived from an EMBL/GenBank/DDBJ whole genome shotgun (WGS) entry which is preliminary data.</text>
</comment>
<feature type="domain" description="FAD-binding" evidence="1">
    <location>
        <begin position="5"/>
        <end position="321"/>
    </location>
</feature>
<reference evidence="2 5" key="2">
    <citation type="submission" date="2023-07" db="EMBL/GenBank/DDBJ databases">
        <title>Genomic Encyclopedia of Type Strains, Phase IV (KMG-IV): sequencing the most valuable type-strain genomes for metagenomic binning, comparative biology and taxonomic classification.</title>
        <authorList>
            <person name="Goeker M."/>
        </authorList>
    </citation>
    <scope>NUCLEOTIDE SEQUENCE [LARGE SCALE GENOMIC DNA]</scope>
    <source>
        <strain evidence="2 5">DSM 14432</strain>
    </source>
</reference>
<dbReference type="SUPFAM" id="SSF51905">
    <property type="entry name" value="FAD/NAD(P)-binding domain"/>
    <property type="match status" value="1"/>
</dbReference>
<evidence type="ECO:0000313" key="5">
    <source>
        <dbReference type="Proteomes" id="UP001238601"/>
    </source>
</evidence>
<dbReference type="Proteomes" id="UP001238601">
    <property type="component" value="Unassembled WGS sequence"/>
</dbReference>
<protein>
    <submittedName>
        <fullName evidence="2 3">Oxidoreductase</fullName>
    </submittedName>
</protein>
<dbReference type="InterPro" id="IPR036188">
    <property type="entry name" value="FAD/NAD-bd_sf"/>
</dbReference>
<dbReference type="RefSeq" id="WP_160767336.1">
    <property type="nucleotide sequence ID" value="NZ_JAUSWK010000003.1"/>
</dbReference>
<evidence type="ECO:0000313" key="2">
    <source>
        <dbReference type="EMBL" id="MDQ0567180.1"/>
    </source>
</evidence>
<dbReference type="InterPro" id="IPR002938">
    <property type="entry name" value="FAD-bd"/>
</dbReference>
<dbReference type="Gene3D" id="3.50.50.60">
    <property type="entry name" value="FAD/NAD(P)-binding domain"/>
    <property type="match status" value="1"/>
</dbReference>
<dbReference type="AlphaFoldDB" id="A0A6I4UC31"/>
<evidence type="ECO:0000313" key="4">
    <source>
        <dbReference type="Proteomes" id="UP000439914"/>
    </source>
</evidence>
<gene>
    <name evidence="3" type="ORF">GRI55_12020</name>
    <name evidence="2" type="ORF">QOZ97_002727</name>
</gene>
<keyword evidence="5" id="KW-1185">Reference proteome</keyword>
<dbReference type="Pfam" id="PF01494">
    <property type="entry name" value="FAD_binding_3"/>
    <property type="match status" value="1"/>
</dbReference>
<evidence type="ECO:0000259" key="1">
    <source>
        <dbReference type="Pfam" id="PF01494"/>
    </source>
</evidence>
<evidence type="ECO:0000313" key="3">
    <source>
        <dbReference type="EMBL" id="MXP36490.1"/>
    </source>
</evidence>
<proteinExistence type="predicted"/>
<dbReference type="PANTHER" id="PTHR46865:SF8">
    <property type="entry name" value="POSSIBLE OXIDOREDUCTASE"/>
    <property type="match status" value="1"/>
</dbReference>